<evidence type="ECO:0000256" key="1">
    <source>
        <dbReference type="ARBA" id="ARBA00038101"/>
    </source>
</evidence>
<gene>
    <name evidence="2" type="ORF">CcCBS67573_g08964</name>
</gene>
<dbReference type="PANTHER" id="PTHR11102:SF160">
    <property type="entry name" value="ERAD-ASSOCIATED E3 UBIQUITIN-PROTEIN LIGASE COMPONENT HRD3"/>
    <property type="match status" value="1"/>
</dbReference>
<proteinExistence type="inferred from homology"/>
<dbReference type="STRING" id="246404.A0A507EC29"/>
<dbReference type="EMBL" id="QEAP01000678">
    <property type="protein sequence ID" value="TPX60885.1"/>
    <property type="molecule type" value="Genomic_DNA"/>
</dbReference>
<dbReference type="OrthoDB" id="2132302at2759"/>
<dbReference type="SMART" id="SM00671">
    <property type="entry name" value="SEL1"/>
    <property type="match status" value="5"/>
</dbReference>
<dbReference type="PANTHER" id="PTHR11102">
    <property type="entry name" value="SEL-1-LIKE PROTEIN"/>
    <property type="match status" value="1"/>
</dbReference>
<comment type="similarity">
    <text evidence="1">Belongs to the sel-1 family.</text>
</comment>
<dbReference type="InterPro" id="IPR006597">
    <property type="entry name" value="Sel1-like"/>
</dbReference>
<dbReference type="SUPFAM" id="SSF81901">
    <property type="entry name" value="HCP-like"/>
    <property type="match status" value="1"/>
</dbReference>
<dbReference type="InterPro" id="IPR050767">
    <property type="entry name" value="Sel1_AlgK"/>
</dbReference>
<evidence type="ECO:0000313" key="3">
    <source>
        <dbReference type="Proteomes" id="UP000320333"/>
    </source>
</evidence>
<reference evidence="2 3" key="1">
    <citation type="journal article" date="2019" name="Sci. Rep.">
        <title>Comparative genomics of chytrid fungi reveal insights into the obligate biotrophic and pathogenic lifestyle of Synchytrium endobioticum.</title>
        <authorList>
            <person name="van de Vossenberg B.T.L.H."/>
            <person name="Warris S."/>
            <person name="Nguyen H.D.T."/>
            <person name="van Gent-Pelzer M.P.E."/>
            <person name="Joly D.L."/>
            <person name="van de Geest H.C."/>
            <person name="Bonants P.J.M."/>
            <person name="Smith D.S."/>
            <person name="Levesque C.A."/>
            <person name="van der Lee T.A.J."/>
        </authorList>
    </citation>
    <scope>NUCLEOTIDE SEQUENCE [LARGE SCALE GENOMIC DNA]</scope>
    <source>
        <strain evidence="2 3">CBS 675.73</strain>
    </source>
</reference>
<comment type="caution">
    <text evidence="2">The sequence shown here is derived from an EMBL/GenBank/DDBJ whole genome shotgun (WGS) entry which is preliminary data.</text>
</comment>
<dbReference type="Pfam" id="PF08238">
    <property type="entry name" value="Sel1"/>
    <property type="match status" value="5"/>
</dbReference>
<sequence>MQRLFRFTHINKRFFSSSPAATPDTLSKFMRANQLLASNNEPRTMLQLMKEAAEEGNSDAQVTLAHLLLNGHAPASLAPDANEAFKWTLRSGESGNIGAQCRLAVMCASGVGTQPSETSAFEWTRRAAENTANSPEAMAALGVLYYQGRGVTQNLSEAFVWTKKAADAGLLEAQSLVGDMFYHGLGTDVDMPKAFEYTKLAANQGHVFSQLKISSMYLMGDGVKSDVDLAKEWAKKATGEEIDFVNPGQWLHDQMEKLMEAEVEGR</sequence>
<accession>A0A507EC29</accession>
<organism evidence="2 3">
    <name type="scientific">Chytriomyces confervae</name>
    <dbReference type="NCBI Taxonomy" id="246404"/>
    <lineage>
        <taxon>Eukaryota</taxon>
        <taxon>Fungi</taxon>
        <taxon>Fungi incertae sedis</taxon>
        <taxon>Chytridiomycota</taxon>
        <taxon>Chytridiomycota incertae sedis</taxon>
        <taxon>Chytridiomycetes</taxon>
        <taxon>Chytridiales</taxon>
        <taxon>Chytriomycetaceae</taxon>
        <taxon>Chytriomyces</taxon>
    </lineage>
</organism>
<dbReference type="InterPro" id="IPR011990">
    <property type="entry name" value="TPR-like_helical_dom_sf"/>
</dbReference>
<keyword evidence="3" id="KW-1185">Reference proteome</keyword>
<protein>
    <submittedName>
        <fullName evidence="2">Uncharacterized protein</fullName>
    </submittedName>
</protein>
<evidence type="ECO:0000313" key="2">
    <source>
        <dbReference type="EMBL" id="TPX60885.1"/>
    </source>
</evidence>
<name>A0A507EC29_9FUNG</name>
<dbReference type="Proteomes" id="UP000320333">
    <property type="component" value="Unassembled WGS sequence"/>
</dbReference>
<dbReference type="Gene3D" id="1.25.40.10">
    <property type="entry name" value="Tetratricopeptide repeat domain"/>
    <property type="match status" value="2"/>
</dbReference>
<dbReference type="AlphaFoldDB" id="A0A507EC29"/>